<name>A0A814ICK8_9BILA</name>
<dbReference type="EMBL" id="CAJOBA010009778">
    <property type="protein sequence ID" value="CAF3859121.1"/>
    <property type="molecule type" value="Genomic_DNA"/>
</dbReference>
<organism evidence="2 6">
    <name type="scientific">Didymodactylos carnosus</name>
    <dbReference type="NCBI Taxonomy" id="1234261"/>
    <lineage>
        <taxon>Eukaryota</taxon>
        <taxon>Metazoa</taxon>
        <taxon>Spiralia</taxon>
        <taxon>Gnathifera</taxon>
        <taxon>Rotifera</taxon>
        <taxon>Eurotatoria</taxon>
        <taxon>Bdelloidea</taxon>
        <taxon>Philodinida</taxon>
        <taxon>Philodinidae</taxon>
        <taxon>Didymodactylos</taxon>
    </lineage>
</organism>
<sequence>MQGYKILIDDETDSTHQKEKPFKISRPNKDVPLWLIESNRRHGKPHNGGNWATHVQFQLPQSIRIPKRLATKLGRPTRAFTAVKVNDDTVIVSPALVFKLRGRYNNNTTVESTTRTTDGGEWSETTRASTTVSDEPDTDEPTEETEEPEIRTTDRPVSTSTTDTEPEKRGFNHELYFEDDE</sequence>
<evidence type="ECO:0000313" key="6">
    <source>
        <dbReference type="Proteomes" id="UP000663829"/>
    </source>
</evidence>
<feature type="compositionally biased region" description="Basic and acidic residues" evidence="1">
    <location>
        <begin position="13"/>
        <end position="22"/>
    </location>
</feature>
<comment type="caution">
    <text evidence="2">The sequence shown here is derived from an EMBL/GenBank/DDBJ whole genome shotgun (WGS) entry which is preliminary data.</text>
</comment>
<evidence type="ECO:0000313" key="3">
    <source>
        <dbReference type="EMBL" id="CAF1097650.1"/>
    </source>
</evidence>
<feature type="compositionally biased region" description="Acidic residues" evidence="1">
    <location>
        <begin position="134"/>
        <end position="147"/>
    </location>
</feature>
<feature type="compositionally biased region" description="Basic and acidic residues" evidence="1">
    <location>
        <begin position="165"/>
        <end position="181"/>
    </location>
</feature>
<dbReference type="OrthoDB" id="10066105at2759"/>
<reference evidence="2" key="1">
    <citation type="submission" date="2021-02" db="EMBL/GenBank/DDBJ databases">
        <authorList>
            <person name="Nowell W R."/>
        </authorList>
    </citation>
    <scope>NUCLEOTIDE SEQUENCE</scope>
</reference>
<gene>
    <name evidence="2" type="ORF">GPM918_LOCUS14921</name>
    <name evidence="3" type="ORF">OVA965_LOCUS19133</name>
    <name evidence="4" type="ORF">SRO942_LOCUS14921</name>
    <name evidence="5" type="ORF">TMI583_LOCUS19146</name>
</gene>
<dbReference type="EMBL" id="CAJNOQ010003667">
    <property type="protein sequence ID" value="CAF1023806.1"/>
    <property type="molecule type" value="Genomic_DNA"/>
</dbReference>
<protein>
    <submittedName>
        <fullName evidence="2">Uncharacterized protein</fullName>
    </submittedName>
</protein>
<evidence type="ECO:0000256" key="1">
    <source>
        <dbReference type="SAM" id="MobiDB-lite"/>
    </source>
</evidence>
<dbReference type="AlphaFoldDB" id="A0A814ICK8"/>
<dbReference type="Proteomes" id="UP000681722">
    <property type="component" value="Unassembled WGS sequence"/>
</dbReference>
<dbReference type="EMBL" id="CAJNOK010009759">
    <property type="protein sequence ID" value="CAF1097650.1"/>
    <property type="molecule type" value="Genomic_DNA"/>
</dbReference>
<feature type="region of interest" description="Disordered" evidence="1">
    <location>
        <begin position="109"/>
        <end position="181"/>
    </location>
</feature>
<keyword evidence="6" id="KW-1185">Reference proteome</keyword>
<feature type="compositionally biased region" description="Polar residues" evidence="1">
    <location>
        <begin position="123"/>
        <end position="133"/>
    </location>
</feature>
<dbReference type="EMBL" id="CAJOBC010003667">
    <property type="protein sequence ID" value="CAF3795078.1"/>
    <property type="molecule type" value="Genomic_DNA"/>
</dbReference>
<dbReference type="Proteomes" id="UP000663829">
    <property type="component" value="Unassembled WGS sequence"/>
</dbReference>
<dbReference type="Proteomes" id="UP000682733">
    <property type="component" value="Unassembled WGS sequence"/>
</dbReference>
<dbReference type="Proteomes" id="UP000677228">
    <property type="component" value="Unassembled WGS sequence"/>
</dbReference>
<accession>A0A814ICK8</accession>
<evidence type="ECO:0000313" key="2">
    <source>
        <dbReference type="EMBL" id="CAF1023806.1"/>
    </source>
</evidence>
<evidence type="ECO:0000313" key="4">
    <source>
        <dbReference type="EMBL" id="CAF3795078.1"/>
    </source>
</evidence>
<feature type="region of interest" description="Disordered" evidence="1">
    <location>
        <begin position="1"/>
        <end position="24"/>
    </location>
</feature>
<proteinExistence type="predicted"/>
<evidence type="ECO:0000313" key="5">
    <source>
        <dbReference type="EMBL" id="CAF3859121.1"/>
    </source>
</evidence>